<evidence type="ECO:0000259" key="1">
    <source>
        <dbReference type="Pfam" id="PF07727"/>
    </source>
</evidence>
<dbReference type="CDD" id="cd09272">
    <property type="entry name" value="RNase_HI_RT_Ty1"/>
    <property type="match status" value="1"/>
</dbReference>
<dbReference type="SUPFAM" id="SSF56672">
    <property type="entry name" value="DNA/RNA polymerases"/>
    <property type="match status" value="1"/>
</dbReference>
<protein>
    <submittedName>
        <fullName evidence="2">Retrovirus-related Pol polyprotein from transposon RE2</fullName>
    </submittedName>
</protein>
<reference evidence="2" key="1">
    <citation type="submission" date="2020-06" db="EMBL/GenBank/DDBJ databases">
        <authorList>
            <person name="Li T."/>
            <person name="Hu X."/>
            <person name="Zhang T."/>
            <person name="Song X."/>
            <person name="Zhang H."/>
            <person name="Dai N."/>
            <person name="Sheng W."/>
            <person name="Hou X."/>
            <person name="Wei L."/>
        </authorList>
    </citation>
    <scope>NUCLEOTIDE SEQUENCE</scope>
    <source>
        <strain evidence="2">G02</strain>
        <tissue evidence="2">Leaf</tissue>
    </source>
</reference>
<accession>A0AAW2PJK9</accession>
<comment type="caution">
    <text evidence="2">The sequence shown here is derived from an EMBL/GenBank/DDBJ whole genome shotgun (WGS) entry which is preliminary data.</text>
</comment>
<organism evidence="2">
    <name type="scientific">Sesamum radiatum</name>
    <name type="common">Black benniseed</name>
    <dbReference type="NCBI Taxonomy" id="300843"/>
    <lineage>
        <taxon>Eukaryota</taxon>
        <taxon>Viridiplantae</taxon>
        <taxon>Streptophyta</taxon>
        <taxon>Embryophyta</taxon>
        <taxon>Tracheophyta</taxon>
        <taxon>Spermatophyta</taxon>
        <taxon>Magnoliopsida</taxon>
        <taxon>eudicotyledons</taxon>
        <taxon>Gunneridae</taxon>
        <taxon>Pentapetalae</taxon>
        <taxon>asterids</taxon>
        <taxon>lamiids</taxon>
        <taxon>Lamiales</taxon>
        <taxon>Pedaliaceae</taxon>
        <taxon>Sesamum</taxon>
    </lineage>
</organism>
<proteinExistence type="predicted"/>
<dbReference type="AlphaFoldDB" id="A0AAW2PJK9"/>
<feature type="domain" description="Reverse transcriptase Ty1/copia-type" evidence="1">
    <location>
        <begin position="1"/>
        <end position="111"/>
    </location>
</feature>
<name>A0AAW2PJK9_SESRA</name>
<evidence type="ECO:0000313" key="2">
    <source>
        <dbReference type="EMBL" id="KAL0355756.1"/>
    </source>
</evidence>
<dbReference type="EMBL" id="JACGWJ010000017">
    <property type="protein sequence ID" value="KAL0355756.1"/>
    <property type="molecule type" value="Genomic_DNA"/>
</dbReference>
<dbReference type="InterPro" id="IPR013103">
    <property type="entry name" value="RVT_2"/>
</dbReference>
<sequence>MRPPDGYSVAPGSVCRLKRSLYGLKHASRQWNQELTSKLVAYGFSQSTNDHCLFICGSGADFVALLIYVDDVLLTGPSMDLLTDVKLHLDGLFSIKDLGAARFFLGLQIARSDVWSSPSSKQLSQDSGAALFDAEPYRRLVGRLLYLGFTRPDISYCVQQLSQIIQHPCEGHWHAALHVVRYLKGTPTTGLFFPASNSFQLRAFCDADWATCSDSCRSLTGFCVFLGDALVSWKTKKQPTVSRSSAEAEYRIHAPVPLFCDNKAALHIMANPVFHERTKHLEIDWHIVHNQYKSGFVAPSFVRSRDQLADIFTKSLSGPNFLSLLRKLPLFALPPSSPCGGVL</sequence>
<dbReference type="PANTHER" id="PTHR11439:SF470">
    <property type="entry name" value="CYSTEINE-RICH RLK (RECEPTOR-LIKE PROTEIN KINASE) 8"/>
    <property type="match status" value="1"/>
</dbReference>
<reference evidence="2" key="2">
    <citation type="journal article" date="2024" name="Plant">
        <title>Genomic evolution and insights into agronomic trait innovations of Sesamum species.</title>
        <authorList>
            <person name="Miao H."/>
            <person name="Wang L."/>
            <person name="Qu L."/>
            <person name="Liu H."/>
            <person name="Sun Y."/>
            <person name="Le M."/>
            <person name="Wang Q."/>
            <person name="Wei S."/>
            <person name="Zheng Y."/>
            <person name="Lin W."/>
            <person name="Duan Y."/>
            <person name="Cao H."/>
            <person name="Xiong S."/>
            <person name="Wang X."/>
            <person name="Wei L."/>
            <person name="Li C."/>
            <person name="Ma Q."/>
            <person name="Ju M."/>
            <person name="Zhao R."/>
            <person name="Li G."/>
            <person name="Mu C."/>
            <person name="Tian Q."/>
            <person name="Mei H."/>
            <person name="Zhang T."/>
            <person name="Gao T."/>
            <person name="Zhang H."/>
        </authorList>
    </citation>
    <scope>NUCLEOTIDE SEQUENCE</scope>
    <source>
        <strain evidence="2">G02</strain>
    </source>
</reference>
<dbReference type="PANTHER" id="PTHR11439">
    <property type="entry name" value="GAG-POL-RELATED RETROTRANSPOSON"/>
    <property type="match status" value="1"/>
</dbReference>
<dbReference type="Pfam" id="PF07727">
    <property type="entry name" value="RVT_2"/>
    <property type="match status" value="1"/>
</dbReference>
<dbReference type="InterPro" id="IPR043502">
    <property type="entry name" value="DNA/RNA_pol_sf"/>
</dbReference>
<gene>
    <name evidence="2" type="ORF">Sradi_4022500</name>
</gene>